<protein>
    <recommendedName>
        <fullName evidence="3">Tetratricopeptide repeat-containing protein</fullName>
    </recommendedName>
</protein>
<organism evidence="1 2">
    <name type="scientific">Streptomyces xiangluensis</name>
    <dbReference type="NCBI Taxonomy" id="2665720"/>
    <lineage>
        <taxon>Bacteria</taxon>
        <taxon>Bacillati</taxon>
        <taxon>Actinomycetota</taxon>
        <taxon>Actinomycetes</taxon>
        <taxon>Kitasatosporales</taxon>
        <taxon>Streptomycetaceae</taxon>
        <taxon>Streptomyces</taxon>
    </lineage>
</organism>
<evidence type="ECO:0000313" key="1">
    <source>
        <dbReference type="EMBL" id="MFC4472499.1"/>
    </source>
</evidence>
<keyword evidence="2" id="KW-1185">Reference proteome</keyword>
<dbReference type="Gene3D" id="1.25.40.10">
    <property type="entry name" value="Tetratricopeptide repeat domain"/>
    <property type="match status" value="1"/>
</dbReference>
<reference evidence="2" key="1">
    <citation type="journal article" date="2019" name="Int. J. Syst. Evol. Microbiol.">
        <title>The Global Catalogue of Microorganisms (GCM) 10K type strain sequencing project: providing services to taxonomists for standard genome sequencing and annotation.</title>
        <authorList>
            <consortium name="The Broad Institute Genomics Platform"/>
            <consortium name="The Broad Institute Genome Sequencing Center for Infectious Disease"/>
            <person name="Wu L."/>
            <person name="Ma J."/>
        </authorList>
    </citation>
    <scope>NUCLEOTIDE SEQUENCE [LARGE SCALE GENOMIC DNA]</scope>
    <source>
        <strain evidence="2">DT43</strain>
    </source>
</reference>
<evidence type="ECO:0000313" key="2">
    <source>
        <dbReference type="Proteomes" id="UP001596012"/>
    </source>
</evidence>
<proteinExistence type="predicted"/>
<dbReference type="EMBL" id="JBHSFG010000120">
    <property type="protein sequence ID" value="MFC4472499.1"/>
    <property type="molecule type" value="Genomic_DNA"/>
</dbReference>
<accession>A0ABV8Z842</accession>
<dbReference type="SUPFAM" id="SSF48452">
    <property type="entry name" value="TPR-like"/>
    <property type="match status" value="1"/>
</dbReference>
<name>A0ABV8Z842_9ACTN</name>
<evidence type="ECO:0008006" key="3">
    <source>
        <dbReference type="Google" id="ProtNLM"/>
    </source>
</evidence>
<gene>
    <name evidence="1" type="ORF">ACFPH6_49980</name>
</gene>
<dbReference type="Proteomes" id="UP001596012">
    <property type="component" value="Unassembled WGS sequence"/>
</dbReference>
<sequence>MINLAALQQARRYKEAIDAATQAAAIASELDDSHLEAVALTNLARALLKRCRLCGGHQGLDGGGHSARTG</sequence>
<comment type="caution">
    <text evidence="1">The sequence shown here is derived from an EMBL/GenBank/DDBJ whole genome shotgun (WGS) entry which is preliminary data.</text>
</comment>
<dbReference type="RefSeq" id="WP_386356405.1">
    <property type="nucleotide sequence ID" value="NZ_JBHSFG010000120.1"/>
</dbReference>
<dbReference type="InterPro" id="IPR011990">
    <property type="entry name" value="TPR-like_helical_dom_sf"/>
</dbReference>